<dbReference type="GO" id="GO:0005524">
    <property type="term" value="F:ATP binding"/>
    <property type="evidence" value="ECO:0007669"/>
    <property type="project" value="UniProtKB-UniRule"/>
</dbReference>
<feature type="region of interest" description="Disordered" evidence="8">
    <location>
        <begin position="871"/>
        <end position="898"/>
    </location>
</feature>
<dbReference type="OrthoDB" id="3176171at2759"/>
<feature type="compositionally biased region" description="Polar residues" evidence="8">
    <location>
        <begin position="634"/>
        <end position="667"/>
    </location>
</feature>
<feature type="compositionally biased region" description="Polar residues" evidence="8">
    <location>
        <begin position="705"/>
        <end position="716"/>
    </location>
</feature>
<organism evidence="10 11">
    <name type="scientific">Miscanthus lutarioriparius</name>
    <dbReference type="NCBI Taxonomy" id="422564"/>
    <lineage>
        <taxon>Eukaryota</taxon>
        <taxon>Viridiplantae</taxon>
        <taxon>Streptophyta</taxon>
        <taxon>Embryophyta</taxon>
        <taxon>Tracheophyta</taxon>
        <taxon>Spermatophyta</taxon>
        <taxon>Magnoliopsida</taxon>
        <taxon>Liliopsida</taxon>
        <taxon>Poales</taxon>
        <taxon>Poaceae</taxon>
        <taxon>PACMAD clade</taxon>
        <taxon>Panicoideae</taxon>
        <taxon>Andropogonodae</taxon>
        <taxon>Andropogoneae</taxon>
        <taxon>Saccharinae</taxon>
        <taxon>Miscanthus</taxon>
    </lineage>
</organism>
<name>A0A811S869_9POAL</name>
<keyword evidence="5" id="KW-0175">Coiled coil</keyword>
<feature type="compositionally biased region" description="Basic and acidic residues" evidence="8">
    <location>
        <begin position="722"/>
        <end position="733"/>
    </location>
</feature>
<proteinExistence type="inferred from homology"/>
<gene>
    <name evidence="10" type="ORF">NCGR_LOCUS61322</name>
</gene>
<dbReference type="FunFam" id="3.40.850.10:FF:000058">
    <property type="entry name" value="kinesin-like protein KIN-14B isoform X1"/>
    <property type="match status" value="1"/>
</dbReference>
<keyword evidence="3 7" id="KW-0547">Nucleotide-binding</keyword>
<keyword evidence="6 7" id="KW-0505">Motor protein</keyword>
<dbReference type="GO" id="GO:0005829">
    <property type="term" value="C:cytosol"/>
    <property type="evidence" value="ECO:0007669"/>
    <property type="project" value="UniProtKB-ARBA"/>
</dbReference>
<evidence type="ECO:0000313" key="11">
    <source>
        <dbReference type="Proteomes" id="UP000604825"/>
    </source>
</evidence>
<protein>
    <recommendedName>
        <fullName evidence="9">Kinesin motor domain-containing protein</fullName>
    </recommendedName>
</protein>
<dbReference type="GO" id="GO:0003777">
    <property type="term" value="F:microtubule motor activity"/>
    <property type="evidence" value="ECO:0007669"/>
    <property type="project" value="InterPro"/>
</dbReference>
<evidence type="ECO:0000313" key="10">
    <source>
        <dbReference type="EMBL" id="CAD6337224.1"/>
    </source>
</evidence>
<feature type="compositionally biased region" description="Low complexity" evidence="8">
    <location>
        <begin position="875"/>
        <end position="890"/>
    </location>
</feature>
<evidence type="ECO:0000256" key="8">
    <source>
        <dbReference type="SAM" id="MobiDB-lite"/>
    </source>
</evidence>
<evidence type="ECO:0000256" key="2">
    <source>
        <dbReference type="ARBA" id="ARBA00022701"/>
    </source>
</evidence>
<feature type="binding site" evidence="7">
    <location>
        <begin position="217"/>
        <end position="224"/>
    </location>
    <ligand>
        <name>ATP</name>
        <dbReference type="ChEBI" id="CHEBI:30616"/>
    </ligand>
</feature>
<dbReference type="GO" id="GO:0005874">
    <property type="term" value="C:microtubule"/>
    <property type="evidence" value="ECO:0007669"/>
    <property type="project" value="UniProtKB-KW"/>
</dbReference>
<dbReference type="Pfam" id="PF00225">
    <property type="entry name" value="Kinesin"/>
    <property type="match status" value="1"/>
</dbReference>
<evidence type="ECO:0000256" key="1">
    <source>
        <dbReference type="ARBA" id="ARBA00010899"/>
    </source>
</evidence>
<accession>A0A811S869</accession>
<feature type="compositionally biased region" description="Low complexity" evidence="8">
    <location>
        <begin position="21"/>
        <end position="36"/>
    </location>
</feature>
<dbReference type="InterPro" id="IPR036961">
    <property type="entry name" value="Kinesin_motor_dom_sf"/>
</dbReference>
<evidence type="ECO:0000256" key="5">
    <source>
        <dbReference type="ARBA" id="ARBA00023054"/>
    </source>
</evidence>
<evidence type="ECO:0000256" key="4">
    <source>
        <dbReference type="ARBA" id="ARBA00022840"/>
    </source>
</evidence>
<dbReference type="GO" id="GO:0007018">
    <property type="term" value="P:microtubule-based movement"/>
    <property type="evidence" value="ECO:0007669"/>
    <property type="project" value="InterPro"/>
</dbReference>
<dbReference type="InterPro" id="IPR027417">
    <property type="entry name" value="P-loop_NTPase"/>
</dbReference>
<dbReference type="PANTHER" id="PTHR47972">
    <property type="entry name" value="KINESIN-LIKE PROTEIN KLP-3"/>
    <property type="match status" value="1"/>
</dbReference>
<dbReference type="GO" id="GO:0031022">
    <property type="term" value="P:nuclear migration along microfilament"/>
    <property type="evidence" value="ECO:0007669"/>
    <property type="project" value="UniProtKB-ARBA"/>
</dbReference>
<dbReference type="SUPFAM" id="SSF52540">
    <property type="entry name" value="P-loop containing nucleoside triphosphate hydrolases"/>
    <property type="match status" value="1"/>
</dbReference>
<dbReference type="GO" id="GO:0008017">
    <property type="term" value="F:microtubule binding"/>
    <property type="evidence" value="ECO:0007669"/>
    <property type="project" value="InterPro"/>
</dbReference>
<dbReference type="InterPro" id="IPR001752">
    <property type="entry name" value="Kinesin_motor_dom"/>
</dbReference>
<dbReference type="PANTHER" id="PTHR47972:SF22">
    <property type="entry name" value="KINESIN-LIKE PROTEIN KIN-14A-RELATED"/>
    <property type="match status" value="1"/>
</dbReference>
<feature type="region of interest" description="Disordered" evidence="8">
    <location>
        <begin position="698"/>
        <end position="758"/>
    </location>
</feature>
<keyword evidence="11" id="KW-1185">Reference proteome</keyword>
<comment type="caution">
    <text evidence="10">The sequence shown here is derived from an EMBL/GenBank/DDBJ whole genome shotgun (WGS) entry which is preliminary data.</text>
</comment>
<sequence length="1341" mass="147944">MAGSRGSWSWDVSGFEPPQPATTTASAPTAMPRAPPTAMVLRPSAGAGAVPVADRLDQLADSVQLAREDCLELRQEASDLLEYSNAKLGRVTRYLGFLADRTRKLDEAALETEARITPLIHEKKRLFNDLLTLKGNVKVFCRSRPLFEDEGPSVVEFPDDFSIRVNTGDESLTNPKKDYEFDRVYGPHIGQGELFLDVQPFVQSALDGYNISIFAYGQSCSGKTHTLEGSSHDRGLYLRSFEELFDLSNSDTTSTAHFNFYFTACELYNDQVRDLLSESSSTVPKVRMGVQESFVELVQEKVENPLEFSAALKIALQNRSVNSPKAMVSHLIITIHIHYRNYVTGEHLYSKLSLVDLPASECLLEEDANRDNVTDFLHVSKSLSALGDAFASLSAKKEPVLSGNSRITQILADSLGSSSKILLIVHVSPSASNLSRTLSTLSFSARARNAELSLGNRDTIKKWKDVANDSRKELHDKEKELTGVSSHGSLKDSPLAAVRCCWAVRGTWISWPLQARTCICIRSKNFHIDQLLTGRDNRRRSGHLMCARHCLPSTAVPELPWWRRSGGKQQESENLMLAEKHKIEKEQNNQLRDQISHLLKVEQEQKLKMQERDLTIQSLQTKLKSIESQLNEALNASDARSTIGSESASVISSPKITESTADSSSVTKRLEEELAKRDALIEKLHEENEKLFDRLTEKSGLGSAPQVSSPSANKPANGQGREIGRSDSSKSRSPDVVASPVSQDKTGNSGAIVKSSNELAKTTPAGEYLTSALMDFDPDQFEGFAAIADGANKLLMLVLAAVIKAGAAREHEILAEIRDAVFSFIRKMEPRKVMDTMLVSRVRILYIRSLLAKSPELQSIKVSPVERFLEKSNTGRSRSSSRGSSPGRSPVYHHGHGSRTALVDEHVHGFKVNIKQEKKSKFSSIVLKLRGIEEETWRQHVTGGKLREITEEAKAFSIGNKALAALFVHTPAGELQRQIRAWLAENFEFLSVTGVDAAGGAAGQLELLSTAIMDGWMAGLGTAQPPTTDALGQLLSEYTKRVYTSQLQHLKDIAGTLATEEADDPAHVSKLRSALESVDHKRRKIMQQMRTDTALLTKEEGGSPIRNPPTAAEDARLASLISLDNILKQVKEVMRQSSTRPMRKSKRKALLESLDDLLTQMPSLLDIDHPCAQKQIMEARKVVEFNLILTQCCHELVQSLEEDPDDPAPQSNALGESEVSQWNVLQFNTGTTAPFIIKCGANSSSELVIKADLRVQEPKGGEVIRVVPRPTVLADLSFEEIKGVFEQLPEAVSLLALARTADGTRARYSRLYRTLASKVTALKEIVAEMERGGVFKDVRSS</sequence>
<dbReference type="GO" id="GO:0009904">
    <property type="term" value="P:chloroplast accumulation movement"/>
    <property type="evidence" value="ECO:0007669"/>
    <property type="project" value="UniProtKB-ARBA"/>
</dbReference>
<feature type="domain" description="Kinesin motor" evidence="9">
    <location>
        <begin position="136"/>
        <end position="450"/>
    </location>
</feature>
<dbReference type="InterPro" id="IPR027640">
    <property type="entry name" value="Kinesin-like_fam"/>
</dbReference>
<dbReference type="PROSITE" id="PS50067">
    <property type="entry name" value="KINESIN_MOTOR_2"/>
    <property type="match status" value="1"/>
</dbReference>
<dbReference type="PRINTS" id="PR00380">
    <property type="entry name" value="KINESINHEAVY"/>
</dbReference>
<dbReference type="GO" id="GO:0009903">
    <property type="term" value="P:chloroplast avoidance movement"/>
    <property type="evidence" value="ECO:0007669"/>
    <property type="project" value="UniProtKB-ARBA"/>
</dbReference>
<reference evidence="10" key="1">
    <citation type="submission" date="2020-10" db="EMBL/GenBank/DDBJ databases">
        <authorList>
            <person name="Han B."/>
            <person name="Lu T."/>
            <person name="Zhao Q."/>
            <person name="Huang X."/>
            <person name="Zhao Y."/>
        </authorList>
    </citation>
    <scope>NUCLEOTIDE SEQUENCE</scope>
</reference>
<dbReference type="GO" id="GO:0005886">
    <property type="term" value="C:plasma membrane"/>
    <property type="evidence" value="ECO:0007669"/>
    <property type="project" value="UniProtKB-ARBA"/>
</dbReference>
<keyword evidence="2" id="KW-0493">Microtubule</keyword>
<dbReference type="EMBL" id="CAJGYO010000018">
    <property type="protein sequence ID" value="CAD6337224.1"/>
    <property type="molecule type" value="Genomic_DNA"/>
</dbReference>
<dbReference type="Gene3D" id="3.40.850.10">
    <property type="entry name" value="Kinesin motor domain"/>
    <property type="match status" value="1"/>
</dbReference>
<feature type="compositionally biased region" description="Polar residues" evidence="8">
    <location>
        <begin position="740"/>
        <end position="758"/>
    </location>
</feature>
<feature type="region of interest" description="Disordered" evidence="8">
    <location>
        <begin position="1"/>
        <end position="36"/>
    </location>
</feature>
<comment type="similarity">
    <text evidence="1">Belongs to the TRAFAC class myosin-kinesin ATPase superfamily. Kinesin family. KIN-14 subfamily.</text>
</comment>
<dbReference type="Proteomes" id="UP000604825">
    <property type="component" value="Unassembled WGS sequence"/>
</dbReference>
<feature type="region of interest" description="Disordered" evidence="8">
    <location>
        <begin position="634"/>
        <end position="668"/>
    </location>
</feature>
<evidence type="ECO:0000256" key="7">
    <source>
        <dbReference type="PROSITE-ProRule" id="PRU00283"/>
    </source>
</evidence>
<evidence type="ECO:0000256" key="3">
    <source>
        <dbReference type="ARBA" id="ARBA00022741"/>
    </source>
</evidence>
<keyword evidence="4 7" id="KW-0067">ATP-binding</keyword>
<dbReference type="SMART" id="SM00129">
    <property type="entry name" value="KISc"/>
    <property type="match status" value="1"/>
</dbReference>
<evidence type="ECO:0000259" key="9">
    <source>
        <dbReference type="PROSITE" id="PS50067"/>
    </source>
</evidence>
<evidence type="ECO:0000256" key="6">
    <source>
        <dbReference type="ARBA" id="ARBA00023175"/>
    </source>
</evidence>